<dbReference type="Pfam" id="PF12582">
    <property type="entry name" value="DUF3757"/>
    <property type="match status" value="1"/>
</dbReference>
<protein>
    <submittedName>
        <fullName evidence="2">DUF3757 domain-containing protein</fullName>
    </submittedName>
</protein>
<dbReference type="GeneID" id="99641794"/>
<name>A0ABU6BNY5_9PSED</name>
<accession>A0ABU6BNY5</accession>
<feature type="chain" id="PRO_5047377051" evidence="1">
    <location>
        <begin position="20"/>
        <end position="151"/>
    </location>
</feature>
<evidence type="ECO:0000256" key="1">
    <source>
        <dbReference type="SAM" id="SignalP"/>
    </source>
</evidence>
<organism evidence="2 3">
    <name type="scientific">Pseudomonas paracarnis</name>
    <dbReference type="NCBI Taxonomy" id="2750625"/>
    <lineage>
        <taxon>Bacteria</taxon>
        <taxon>Pseudomonadati</taxon>
        <taxon>Pseudomonadota</taxon>
        <taxon>Gammaproteobacteria</taxon>
        <taxon>Pseudomonadales</taxon>
        <taxon>Pseudomonadaceae</taxon>
        <taxon>Pseudomonas</taxon>
    </lineage>
</organism>
<reference evidence="2 3" key="1">
    <citation type="journal article" date="2023" name="Int J Dairy Technol">
        <title>Genome based analysis of Pseudomonas paracarnis RQ057, a strain responsible for blue discoloration spoilage in processed cheese.</title>
        <authorList>
            <person name="Rodrigues Rd.S."/>
            <person name="Machado S.G."/>
            <person name="de Carvalho A.F."/>
            <person name="Nero L.A."/>
        </authorList>
    </citation>
    <scope>NUCLEOTIDE SEQUENCE [LARGE SCALE GENOMIC DNA]</scope>
    <source>
        <strain evidence="2 3">RQ057</strain>
    </source>
</reference>
<evidence type="ECO:0000313" key="3">
    <source>
        <dbReference type="Proteomes" id="UP001336015"/>
    </source>
</evidence>
<keyword evidence="1" id="KW-0732">Signal</keyword>
<dbReference type="InterPro" id="IPR022231">
    <property type="entry name" value="DUF3757"/>
</dbReference>
<gene>
    <name evidence="2" type="ORF">LLW09_04125</name>
</gene>
<feature type="signal peptide" evidence="1">
    <location>
        <begin position="1"/>
        <end position="19"/>
    </location>
</feature>
<dbReference type="Proteomes" id="UP001336015">
    <property type="component" value="Unassembled WGS sequence"/>
</dbReference>
<evidence type="ECO:0000313" key="2">
    <source>
        <dbReference type="EMBL" id="MEB3781748.1"/>
    </source>
</evidence>
<proteinExistence type="predicted"/>
<keyword evidence="3" id="KW-1185">Reference proteome</keyword>
<dbReference type="RefSeq" id="WP_019818495.1">
    <property type="nucleotide sequence ID" value="NZ_CAJFCM010000001.1"/>
</dbReference>
<dbReference type="EMBL" id="JAJGWQ010000001">
    <property type="protein sequence ID" value="MEB3781748.1"/>
    <property type="molecule type" value="Genomic_DNA"/>
</dbReference>
<sequence length="151" mass="16871">MFKQLICVLLLMSCFIASASAEQGCPYPSQIVYADGHYRAQDNGLRWQSPKVASRGVVDGFIGAVFMPGDGEERGNGYMDKCIYRTNWSGVVVALRPSRGNEIINMSLTSSLYWKLQPDAFELPVYTCVDSQPDNCKFKVNDKRTDLSVVR</sequence>
<comment type="caution">
    <text evidence="2">The sequence shown here is derived from an EMBL/GenBank/DDBJ whole genome shotgun (WGS) entry which is preliminary data.</text>
</comment>